<feature type="transmembrane region" description="Helical" evidence="1">
    <location>
        <begin position="308"/>
        <end position="327"/>
    </location>
</feature>
<feature type="transmembrane region" description="Helical" evidence="1">
    <location>
        <begin position="142"/>
        <end position="160"/>
    </location>
</feature>
<reference evidence="2 3" key="1">
    <citation type="journal article" date="2017" name="ISME J.">
        <title>Energy and carbon metabolisms in a deep terrestrial subsurface fluid microbial community.</title>
        <authorList>
            <person name="Momper L."/>
            <person name="Jungbluth S.P."/>
            <person name="Lee M.D."/>
            <person name="Amend J.P."/>
        </authorList>
    </citation>
    <scope>NUCLEOTIDE SEQUENCE [LARGE SCALE GENOMIC DNA]</scope>
    <source>
        <strain evidence="2">SURF_29</strain>
    </source>
</reference>
<feature type="transmembrane region" description="Helical" evidence="1">
    <location>
        <begin position="283"/>
        <end position="301"/>
    </location>
</feature>
<keyword evidence="1" id="KW-0812">Transmembrane</keyword>
<feature type="transmembrane region" description="Helical" evidence="1">
    <location>
        <begin position="12"/>
        <end position="32"/>
    </location>
</feature>
<feature type="transmembrane region" description="Helical" evidence="1">
    <location>
        <begin position="362"/>
        <end position="381"/>
    </location>
</feature>
<dbReference type="EMBL" id="QZJW01000031">
    <property type="protein sequence ID" value="RJO61058.1"/>
    <property type="molecule type" value="Genomic_DNA"/>
</dbReference>
<gene>
    <name evidence="2" type="ORF">C4544_03785</name>
</gene>
<feature type="transmembrane region" description="Helical" evidence="1">
    <location>
        <begin position="214"/>
        <end position="233"/>
    </location>
</feature>
<dbReference type="Proteomes" id="UP000285655">
    <property type="component" value="Unassembled WGS sequence"/>
</dbReference>
<comment type="caution">
    <text evidence="2">The sequence shown here is derived from an EMBL/GenBank/DDBJ whole genome shotgun (WGS) entry which is preliminary data.</text>
</comment>
<keyword evidence="1" id="KW-0472">Membrane</keyword>
<proteinExistence type="predicted"/>
<evidence type="ECO:0000313" key="3">
    <source>
        <dbReference type="Proteomes" id="UP000285655"/>
    </source>
</evidence>
<feature type="transmembrane region" description="Helical" evidence="1">
    <location>
        <begin position="172"/>
        <end position="202"/>
    </location>
</feature>
<organism evidence="2 3">
    <name type="scientific">candidate division WS5 bacterium</name>
    <dbReference type="NCBI Taxonomy" id="2093353"/>
    <lineage>
        <taxon>Bacteria</taxon>
        <taxon>candidate division WS5</taxon>
    </lineage>
</organism>
<dbReference type="AlphaFoldDB" id="A0A419DD82"/>
<sequence length="546" mass="63230">MNNRTYQETVKFIYSANLSMILIFIGIALRLIRYIQNPSLWFDTAGYAIDIIPRSFSDLINPSPLGGGTFPYGFTLLSKISTVIFGNSEYALRLFPLICSIVALFLFYKIACYFLNSLAVNFAVGLFAISDSLIIRSTEFKPYICDAMFAVLIYYVIIYIQSKTLTVSRIIILGLVGAFVLWFSHPAVFVLAGVGISSIISCYAKKEWSNLRKLSLVFSLWGLSFIVLYFSYIRPLMSLDNMGNSYIFWAKKDGFMPLIPKSLSDIQWYIDVIPRIFRDPAGMTLPGIASFAFIIGCISLRSRDRNKFIFLLMPTIVTLFGSSLHKYPFAEITIVFLIPFFFIFVAEGINYIWEKTSYPHPIIGIFLVGLLFIHPLMWTAYHSIKPSSREEIKPVLNYIKKNWHEGDIIYIYYMSEYAFEYYSKYHPGNLHFHESQYILGRAPRDWYATYRKDRFTGFWNNDKPFSQPYTTIFQEYVQDLNKQKGKKRVWFLFSSIVVKNGINEESFFIYYLESIGTQLDFFGKSGVASVYLYDLSDYGDKRNLVR</sequence>
<accession>A0A419DD82</accession>
<feature type="transmembrane region" description="Helical" evidence="1">
    <location>
        <begin position="333"/>
        <end position="353"/>
    </location>
</feature>
<feature type="transmembrane region" description="Helical" evidence="1">
    <location>
        <begin position="90"/>
        <end position="108"/>
    </location>
</feature>
<evidence type="ECO:0000256" key="1">
    <source>
        <dbReference type="SAM" id="Phobius"/>
    </source>
</evidence>
<keyword evidence="1" id="KW-1133">Transmembrane helix</keyword>
<protein>
    <submittedName>
        <fullName evidence="2">Uncharacterized protein</fullName>
    </submittedName>
</protein>
<name>A0A419DD82_9BACT</name>
<feature type="transmembrane region" description="Helical" evidence="1">
    <location>
        <begin position="114"/>
        <end position="135"/>
    </location>
</feature>
<evidence type="ECO:0000313" key="2">
    <source>
        <dbReference type="EMBL" id="RJO61058.1"/>
    </source>
</evidence>